<keyword evidence="3" id="KW-1185">Reference proteome</keyword>
<dbReference type="InterPro" id="IPR043502">
    <property type="entry name" value="DNA/RNA_pol_sf"/>
</dbReference>
<dbReference type="SUPFAM" id="SSF56672">
    <property type="entry name" value="DNA/RNA polymerases"/>
    <property type="match status" value="1"/>
</dbReference>
<reference evidence="2" key="1">
    <citation type="submission" date="2023-08" db="EMBL/GenBank/DDBJ databases">
        <title>A de novo genome assembly of Solanum verrucosum Schlechtendal, a Mexican diploid species geographically isolated from the other diploid A-genome species in potato relatives.</title>
        <authorList>
            <person name="Hosaka K."/>
        </authorList>
    </citation>
    <scope>NUCLEOTIDE SEQUENCE</scope>
    <source>
        <tissue evidence="2">Young leaves</tissue>
    </source>
</reference>
<sequence length="252" mass="28425">MPRGRFVSYLKARKMISRGCVYHIVRVRDVESETPILESVSIVKEFLDDLPSIPLEREKDFRIVRLPDTQPIFIPPYRVALAELKELKEQLNDLLNKGLIRPSISPWGAPVLFVKKKDGSLHMWIDYRQLNKVTIKNKYPLSRIDDLFDQLQGASHNVSFKVIEVDLIKMDVVKSFSKPLSPTYIRSFLGLASIIQEDSMLGLQGSTPQGPIMGQWGSTTKLPEAQNHGQEPHPVDGSMARGLGCHGLPKSL</sequence>
<name>A0AAF1A337_SOLVR</name>
<accession>A0AAF1A337</accession>
<evidence type="ECO:0000313" key="2">
    <source>
        <dbReference type="EMBL" id="WMV58850.1"/>
    </source>
</evidence>
<organism evidence="2 3">
    <name type="scientific">Solanum verrucosum</name>
    <dbReference type="NCBI Taxonomy" id="315347"/>
    <lineage>
        <taxon>Eukaryota</taxon>
        <taxon>Viridiplantae</taxon>
        <taxon>Streptophyta</taxon>
        <taxon>Embryophyta</taxon>
        <taxon>Tracheophyta</taxon>
        <taxon>Spermatophyta</taxon>
        <taxon>Magnoliopsida</taxon>
        <taxon>eudicotyledons</taxon>
        <taxon>Gunneridae</taxon>
        <taxon>Pentapetalae</taxon>
        <taxon>asterids</taxon>
        <taxon>lamiids</taxon>
        <taxon>Solanales</taxon>
        <taxon>Solanaceae</taxon>
        <taxon>Solanoideae</taxon>
        <taxon>Solaneae</taxon>
        <taxon>Solanum</taxon>
    </lineage>
</organism>
<proteinExistence type="predicted"/>
<dbReference type="AlphaFoldDB" id="A0AAF1A337"/>
<feature type="region of interest" description="Disordered" evidence="1">
    <location>
        <begin position="218"/>
        <end position="252"/>
    </location>
</feature>
<dbReference type="Gene3D" id="3.10.10.10">
    <property type="entry name" value="HIV Type 1 Reverse Transcriptase, subunit A, domain 1"/>
    <property type="match status" value="1"/>
</dbReference>
<gene>
    <name evidence="2" type="ORF">MTR67_052235</name>
</gene>
<dbReference type="Proteomes" id="UP001234989">
    <property type="component" value="Chromosome 12"/>
</dbReference>
<dbReference type="Gene3D" id="3.30.70.270">
    <property type="match status" value="1"/>
</dbReference>
<protein>
    <submittedName>
        <fullName evidence="2">Uncharacterized protein</fullName>
    </submittedName>
</protein>
<dbReference type="PANTHER" id="PTHR15503">
    <property type="entry name" value="LDOC1 RELATED"/>
    <property type="match status" value="1"/>
</dbReference>
<dbReference type="PANTHER" id="PTHR15503:SF45">
    <property type="entry name" value="RNA-DIRECTED DNA POLYMERASE HOMOLOG"/>
    <property type="match status" value="1"/>
</dbReference>
<dbReference type="InterPro" id="IPR032567">
    <property type="entry name" value="RTL1-rel"/>
</dbReference>
<evidence type="ECO:0000256" key="1">
    <source>
        <dbReference type="SAM" id="MobiDB-lite"/>
    </source>
</evidence>
<dbReference type="InterPro" id="IPR043128">
    <property type="entry name" value="Rev_trsase/Diguanyl_cyclase"/>
</dbReference>
<evidence type="ECO:0000313" key="3">
    <source>
        <dbReference type="Proteomes" id="UP001234989"/>
    </source>
</evidence>
<dbReference type="EMBL" id="CP133623">
    <property type="protein sequence ID" value="WMV58850.1"/>
    <property type="molecule type" value="Genomic_DNA"/>
</dbReference>